<name>A0A0E9V4F4_ANGAN</name>
<sequence>MSRLVAKMLTTLLTFKLKEYGCNETGKEKS</sequence>
<accession>A0A0E9V4F4</accession>
<reference evidence="1" key="1">
    <citation type="submission" date="2014-11" db="EMBL/GenBank/DDBJ databases">
        <authorList>
            <person name="Amaro Gonzalez C."/>
        </authorList>
    </citation>
    <scope>NUCLEOTIDE SEQUENCE</scope>
</reference>
<reference evidence="1" key="2">
    <citation type="journal article" date="2015" name="Fish Shellfish Immunol.">
        <title>Early steps in the European eel (Anguilla anguilla)-Vibrio vulnificus interaction in the gills: Role of the RtxA13 toxin.</title>
        <authorList>
            <person name="Callol A."/>
            <person name="Pajuelo D."/>
            <person name="Ebbesson L."/>
            <person name="Teles M."/>
            <person name="MacKenzie S."/>
            <person name="Amaro C."/>
        </authorList>
    </citation>
    <scope>NUCLEOTIDE SEQUENCE</scope>
</reference>
<evidence type="ECO:0000313" key="1">
    <source>
        <dbReference type="EMBL" id="JAH72917.1"/>
    </source>
</evidence>
<dbReference type="AlphaFoldDB" id="A0A0E9V4F4"/>
<dbReference type="EMBL" id="GBXM01035660">
    <property type="protein sequence ID" value="JAH72917.1"/>
    <property type="molecule type" value="Transcribed_RNA"/>
</dbReference>
<protein>
    <submittedName>
        <fullName evidence="1">Uncharacterized protein</fullName>
    </submittedName>
</protein>
<organism evidence="1">
    <name type="scientific">Anguilla anguilla</name>
    <name type="common">European freshwater eel</name>
    <name type="synonym">Muraena anguilla</name>
    <dbReference type="NCBI Taxonomy" id="7936"/>
    <lineage>
        <taxon>Eukaryota</taxon>
        <taxon>Metazoa</taxon>
        <taxon>Chordata</taxon>
        <taxon>Craniata</taxon>
        <taxon>Vertebrata</taxon>
        <taxon>Euteleostomi</taxon>
        <taxon>Actinopterygii</taxon>
        <taxon>Neopterygii</taxon>
        <taxon>Teleostei</taxon>
        <taxon>Anguilliformes</taxon>
        <taxon>Anguillidae</taxon>
        <taxon>Anguilla</taxon>
    </lineage>
</organism>
<proteinExistence type="predicted"/>